<comment type="subunit">
    <text evidence="5">Homotetramer.</text>
</comment>
<dbReference type="InterPro" id="IPR045865">
    <property type="entry name" value="ACT-like_dom_sf"/>
</dbReference>
<name>A0A381ZIY2_9ZZZZ</name>
<comment type="catalytic activity">
    <reaction evidence="1">
        <text>L-threonine = 2-oxobutanoate + NH4(+)</text>
        <dbReference type="Rhea" id="RHEA:22108"/>
        <dbReference type="ChEBI" id="CHEBI:16763"/>
        <dbReference type="ChEBI" id="CHEBI:28938"/>
        <dbReference type="ChEBI" id="CHEBI:57926"/>
        <dbReference type="EC" id="4.3.1.19"/>
    </reaction>
</comment>
<dbReference type="Gene3D" id="3.40.1020.10">
    <property type="entry name" value="Biosynthetic Threonine Deaminase, Domain 3"/>
    <property type="match status" value="1"/>
</dbReference>
<evidence type="ECO:0000256" key="3">
    <source>
        <dbReference type="ARBA" id="ARBA00004810"/>
    </source>
</evidence>
<dbReference type="EC" id="4.3.1.19" evidence="6"/>
<dbReference type="FunFam" id="3.40.50.1100:FF:000007">
    <property type="entry name" value="L-threonine dehydratase catabolic TdcB"/>
    <property type="match status" value="1"/>
</dbReference>
<evidence type="ECO:0000256" key="7">
    <source>
        <dbReference type="ARBA" id="ARBA00022605"/>
    </source>
</evidence>
<dbReference type="FunFam" id="3.40.50.1100:FF:000005">
    <property type="entry name" value="Threonine dehydratase catabolic"/>
    <property type="match status" value="1"/>
</dbReference>
<evidence type="ECO:0000256" key="10">
    <source>
        <dbReference type="ARBA" id="ARBA00023239"/>
    </source>
</evidence>
<feature type="domain" description="ACT-like" evidence="12">
    <location>
        <begin position="300"/>
        <end position="374"/>
    </location>
</feature>
<dbReference type="PROSITE" id="PS51672">
    <property type="entry name" value="ACT_LIKE"/>
    <property type="match status" value="1"/>
</dbReference>
<dbReference type="PANTHER" id="PTHR48078">
    <property type="entry name" value="THREONINE DEHYDRATASE, MITOCHONDRIAL-RELATED"/>
    <property type="match status" value="1"/>
</dbReference>
<keyword evidence="7" id="KW-0028">Amino-acid biosynthesis</keyword>
<feature type="non-terminal residue" evidence="13">
    <location>
        <position position="1"/>
    </location>
</feature>
<dbReference type="PANTHER" id="PTHR48078:SF11">
    <property type="entry name" value="THREONINE DEHYDRATASE, MITOCHONDRIAL"/>
    <property type="match status" value="1"/>
</dbReference>
<dbReference type="InterPro" id="IPR038110">
    <property type="entry name" value="TD_ACT-like_sf"/>
</dbReference>
<protein>
    <recommendedName>
        <fullName evidence="6">threonine ammonia-lyase</fullName>
        <ecNumber evidence="6">4.3.1.19</ecNumber>
    </recommendedName>
</protein>
<sequence length="383" mass="43096">YNCNIFLKREDLQTVRSFKIRGAYHKIMNSIETHRENKNLPVVTVSAGNHAQGVSLTCNSLNIKHHIFLPENTPLQKINRIKYFGKEYLTLHLHGHNFDESLSAANTFCEKNKSIFVHPFDDPDVIIGQGTVATEIYEDIKPDIIISPIGGGGLISGVGLYSKSFNKDCKILGVEPENADSMKQSIANNKITTISNLDTFVDGASVKTAGKNTFEICKKVVDDIFIVGNNKLSYNMIDMYQNDGIILEPAGALSISCLDMIDKEKLEGKNVVCILSGGNNDISRYPVIMEKSLFYQDLKHYFIVSFGQRPGELKKFINNILGKHDDITRFEYLKKNNKDFGAVLIGIELQDSKDINNIIEKMDDIGFQYTKINEEDLLHTYLI</sequence>
<dbReference type="GO" id="GO:0030170">
    <property type="term" value="F:pyridoxal phosphate binding"/>
    <property type="evidence" value="ECO:0007669"/>
    <property type="project" value="InterPro"/>
</dbReference>
<dbReference type="SUPFAM" id="SSF55021">
    <property type="entry name" value="ACT-like"/>
    <property type="match status" value="1"/>
</dbReference>
<dbReference type="InterPro" id="IPR001926">
    <property type="entry name" value="TrpB-like_PALP"/>
</dbReference>
<organism evidence="13">
    <name type="scientific">marine metagenome</name>
    <dbReference type="NCBI Taxonomy" id="408172"/>
    <lineage>
        <taxon>unclassified sequences</taxon>
        <taxon>metagenomes</taxon>
        <taxon>ecological metagenomes</taxon>
    </lineage>
</organism>
<dbReference type="AlphaFoldDB" id="A0A381ZIY2"/>
<comment type="cofactor">
    <cofactor evidence="2">
        <name>pyridoxal 5'-phosphate</name>
        <dbReference type="ChEBI" id="CHEBI:597326"/>
    </cofactor>
</comment>
<reference evidence="13" key="1">
    <citation type="submission" date="2018-05" db="EMBL/GenBank/DDBJ databases">
        <authorList>
            <person name="Lanie J.A."/>
            <person name="Ng W.-L."/>
            <person name="Kazmierczak K.M."/>
            <person name="Andrzejewski T.M."/>
            <person name="Davidsen T.M."/>
            <person name="Wayne K.J."/>
            <person name="Tettelin H."/>
            <person name="Glass J.I."/>
            <person name="Rusch D."/>
            <person name="Podicherti R."/>
            <person name="Tsui H.-C.T."/>
            <person name="Winkler M.E."/>
        </authorList>
    </citation>
    <scope>NUCLEOTIDE SEQUENCE</scope>
</reference>
<dbReference type="Gene3D" id="3.40.50.1100">
    <property type="match status" value="2"/>
</dbReference>
<evidence type="ECO:0000256" key="6">
    <source>
        <dbReference type="ARBA" id="ARBA00012096"/>
    </source>
</evidence>
<evidence type="ECO:0000313" key="13">
    <source>
        <dbReference type="EMBL" id="SVA88713.1"/>
    </source>
</evidence>
<dbReference type="EMBL" id="UINC01021345">
    <property type="protein sequence ID" value="SVA88713.1"/>
    <property type="molecule type" value="Genomic_DNA"/>
</dbReference>
<dbReference type="Pfam" id="PF00585">
    <property type="entry name" value="Thr_dehydrat_C"/>
    <property type="match status" value="1"/>
</dbReference>
<evidence type="ECO:0000256" key="5">
    <source>
        <dbReference type="ARBA" id="ARBA00011881"/>
    </source>
</evidence>
<dbReference type="InterPro" id="IPR000634">
    <property type="entry name" value="Ser/Thr_deHydtase_PyrdxlP-BS"/>
</dbReference>
<dbReference type="InterPro" id="IPR050147">
    <property type="entry name" value="Ser/Thr_Dehydratase"/>
</dbReference>
<dbReference type="NCBIfam" id="TIGR02079">
    <property type="entry name" value="THD1"/>
    <property type="match status" value="1"/>
</dbReference>
<dbReference type="GO" id="GO:0004794">
    <property type="term" value="F:threonine deaminase activity"/>
    <property type="evidence" value="ECO:0007669"/>
    <property type="project" value="UniProtKB-EC"/>
</dbReference>
<accession>A0A381ZIY2</accession>
<dbReference type="GO" id="GO:0006567">
    <property type="term" value="P:L-threonine catabolic process"/>
    <property type="evidence" value="ECO:0007669"/>
    <property type="project" value="TreeGrafter"/>
</dbReference>
<keyword evidence="8" id="KW-0412">Isoleucine biosynthesis</keyword>
<dbReference type="UniPathway" id="UPA00047">
    <property type="reaction ID" value="UER00054"/>
</dbReference>
<dbReference type="InterPro" id="IPR011820">
    <property type="entry name" value="IlvA"/>
</dbReference>
<dbReference type="SUPFAM" id="SSF53686">
    <property type="entry name" value="Tryptophan synthase beta subunit-like PLP-dependent enzymes"/>
    <property type="match status" value="1"/>
</dbReference>
<keyword evidence="11" id="KW-0100">Branched-chain amino acid biosynthesis</keyword>
<dbReference type="GO" id="GO:0006565">
    <property type="term" value="P:L-serine catabolic process"/>
    <property type="evidence" value="ECO:0007669"/>
    <property type="project" value="TreeGrafter"/>
</dbReference>
<evidence type="ECO:0000256" key="1">
    <source>
        <dbReference type="ARBA" id="ARBA00001274"/>
    </source>
</evidence>
<keyword evidence="10" id="KW-0456">Lyase</keyword>
<gene>
    <name evidence="13" type="ORF">METZ01_LOCUS141567</name>
</gene>
<evidence type="ECO:0000256" key="11">
    <source>
        <dbReference type="ARBA" id="ARBA00023304"/>
    </source>
</evidence>
<comment type="similarity">
    <text evidence="4">Belongs to the serine/threonine dehydratase family.</text>
</comment>
<evidence type="ECO:0000259" key="12">
    <source>
        <dbReference type="PROSITE" id="PS51672"/>
    </source>
</evidence>
<dbReference type="NCBIfam" id="NF006390">
    <property type="entry name" value="PRK08639.1"/>
    <property type="match status" value="1"/>
</dbReference>
<evidence type="ECO:0000256" key="2">
    <source>
        <dbReference type="ARBA" id="ARBA00001933"/>
    </source>
</evidence>
<evidence type="ECO:0000256" key="9">
    <source>
        <dbReference type="ARBA" id="ARBA00022898"/>
    </source>
</evidence>
<evidence type="ECO:0000256" key="8">
    <source>
        <dbReference type="ARBA" id="ARBA00022624"/>
    </source>
</evidence>
<dbReference type="Pfam" id="PF00291">
    <property type="entry name" value="PALP"/>
    <property type="match status" value="1"/>
</dbReference>
<comment type="pathway">
    <text evidence="3">Amino-acid biosynthesis; L-isoleucine biosynthesis; 2-oxobutanoate from L-threonine: step 1/1.</text>
</comment>
<dbReference type="GO" id="GO:0009097">
    <property type="term" value="P:isoleucine biosynthetic process"/>
    <property type="evidence" value="ECO:0007669"/>
    <property type="project" value="UniProtKB-UniPathway"/>
</dbReference>
<evidence type="ECO:0000256" key="4">
    <source>
        <dbReference type="ARBA" id="ARBA00010869"/>
    </source>
</evidence>
<dbReference type="CDD" id="cd01562">
    <property type="entry name" value="Thr-dehyd"/>
    <property type="match status" value="1"/>
</dbReference>
<proteinExistence type="inferred from homology"/>
<dbReference type="PROSITE" id="PS00165">
    <property type="entry name" value="DEHYDRATASE_SER_THR"/>
    <property type="match status" value="1"/>
</dbReference>
<dbReference type="InterPro" id="IPR036052">
    <property type="entry name" value="TrpB-like_PALP_sf"/>
</dbReference>
<keyword evidence="9" id="KW-0663">Pyridoxal phosphate</keyword>
<dbReference type="InterPro" id="IPR001721">
    <property type="entry name" value="TD_ACT-like"/>
</dbReference>
<dbReference type="GO" id="GO:0003941">
    <property type="term" value="F:L-serine ammonia-lyase activity"/>
    <property type="evidence" value="ECO:0007669"/>
    <property type="project" value="TreeGrafter"/>
</dbReference>